<dbReference type="Proteomes" id="UP000515728">
    <property type="component" value="Chromosome"/>
</dbReference>
<dbReference type="AlphaFoldDB" id="A0A7G7MT89"/>
<reference evidence="3 4" key="1">
    <citation type="submission" date="2020-08" db="EMBL/GenBank/DDBJ databases">
        <authorList>
            <person name="Mo P."/>
        </authorList>
    </citation>
    <scope>NUCLEOTIDE SEQUENCE [LARGE SCALE GENOMIC DNA]</scope>
    <source>
        <strain evidence="3 4">CGMCC 4.1532</strain>
    </source>
</reference>
<evidence type="ECO:0000256" key="1">
    <source>
        <dbReference type="SAM" id="Phobius"/>
    </source>
</evidence>
<organism evidence="3 4">
    <name type="scientific">Pseudonocardia petroleophila</name>
    <dbReference type="NCBI Taxonomy" id="37331"/>
    <lineage>
        <taxon>Bacteria</taxon>
        <taxon>Bacillati</taxon>
        <taxon>Actinomycetota</taxon>
        <taxon>Actinomycetes</taxon>
        <taxon>Pseudonocardiales</taxon>
        <taxon>Pseudonocardiaceae</taxon>
        <taxon>Pseudonocardia</taxon>
    </lineage>
</organism>
<accession>A0A7G7MT89</accession>
<keyword evidence="4" id="KW-1185">Reference proteome</keyword>
<feature type="domain" description="Heparan-alpha-glucosaminide N-acetyltransferase catalytic" evidence="2">
    <location>
        <begin position="26"/>
        <end position="192"/>
    </location>
</feature>
<dbReference type="EMBL" id="CP060131">
    <property type="protein sequence ID" value="QNG56000.1"/>
    <property type="molecule type" value="Genomic_DNA"/>
</dbReference>
<feature type="transmembrane region" description="Helical" evidence="1">
    <location>
        <begin position="92"/>
        <end position="110"/>
    </location>
</feature>
<feature type="transmembrane region" description="Helical" evidence="1">
    <location>
        <begin position="277"/>
        <end position="299"/>
    </location>
</feature>
<feature type="transmembrane region" description="Helical" evidence="1">
    <location>
        <begin position="159"/>
        <end position="183"/>
    </location>
</feature>
<gene>
    <name evidence="3" type="ORF">H6H00_23940</name>
</gene>
<proteinExistence type="predicted"/>
<keyword evidence="1" id="KW-0812">Transmembrane</keyword>
<evidence type="ECO:0000313" key="4">
    <source>
        <dbReference type="Proteomes" id="UP000515728"/>
    </source>
</evidence>
<protein>
    <submittedName>
        <fullName evidence="3">DUF1624 domain-containing protein</fullName>
    </submittedName>
</protein>
<sequence length="351" mass="35534">MFATHTLPLVDPGGSASLTGLVAHGRSSALFAVLAGVGIALSTRGLQDPAGRDDAGRDDAGRDHAAAGVGLLVRALLVGLLGLALAGLGPPIAVILAYYALLFVVAIPLLRLRAGVLAAGAAVLAVAGPVVSQVLRAGLPAGPGPQAALDSLADPGQLLVTLTLTGYYPVLPWTAYLLAGMAVGRLDLRDRRTAGWLLGGGVALAVAAAAGSAWLVGVAGPALDLRGERFSGTTPVDTWWWLVVDAPHSGTPFDLAHTTGTALAVLGLALLLPRSVLWLPAAVGAVPLTLYTGHVVWLADRPTEGIPTLLTHLAVAVAVGVGLRLAGRRGPLETVVSAPGRALRRRVAARH</sequence>
<name>A0A7G7MT89_9PSEU</name>
<feature type="transmembrane region" description="Helical" evidence="1">
    <location>
        <begin position="117"/>
        <end position="139"/>
    </location>
</feature>
<dbReference type="Pfam" id="PF07786">
    <property type="entry name" value="HGSNAT_cat"/>
    <property type="match status" value="1"/>
</dbReference>
<feature type="transmembrane region" description="Helical" evidence="1">
    <location>
        <begin position="28"/>
        <end position="46"/>
    </location>
</feature>
<keyword evidence="1" id="KW-1133">Transmembrane helix</keyword>
<feature type="transmembrane region" description="Helical" evidence="1">
    <location>
        <begin position="195"/>
        <end position="216"/>
    </location>
</feature>
<dbReference type="InterPro" id="IPR012429">
    <property type="entry name" value="HGSNAT_cat"/>
</dbReference>
<evidence type="ECO:0000259" key="2">
    <source>
        <dbReference type="Pfam" id="PF07786"/>
    </source>
</evidence>
<evidence type="ECO:0000313" key="3">
    <source>
        <dbReference type="EMBL" id="QNG56000.1"/>
    </source>
</evidence>
<feature type="transmembrane region" description="Helical" evidence="1">
    <location>
        <begin position="305"/>
        <end position="323"/>
    </location>
</feature>
<feature type="transmembrane region" description="Helical" evidence="1">
    <location>
        <begin position="66"/>
        <end position="86"/>
    </location>
</feature>
<keyword evidence="1" id="KW-0472">Membrane</keyword>
<dbReference type="KEGG" id="ppel:H6H00_23940"/>